<protein>
    <recommendedName>
        <fullName evidence="3">Globin</fullName>
    </recommendedName>
</protein>
<organism evidence="1 2">
    <name type="scientific">Pacificimonas pallii</name>
    <dbReference type="NCBI Taxonomy" id="2827236"/>
    <lineage>
        <taxon>Bacteria</taxon>
        <taxon>Pseudomonadati</taxon>
        <taxon>Pseudomonadota</taxon>
        <taxon>Alphaproteobacteria</taxon>
        <taxon>Sphingomonadales</taxon>
        <taxon>Sphingosinicellaceae</taxon>
        <taxon>Pacificimonas</taxon>
    </lineage>
</organism>
<evidence type="ECO:0008006" key="3">
    <source>
        <dbReference type="Google" id="ProtNLM"/>
    </source>
</evidence>
<evidence type="ECO:0000313" key="2">
    <source>
        <dbReference type="Proteomes" id="UP000722336"/>
    </source>
</evidence>
<dbReference type="Proteomes" id="UP000722336">
    <property type="component" value="Unassembled WGS sequence"/>
</dbReference>
<evidence type="ECO:0000313" key="1">
    <source>
        <dbReference type="EMBL" id="MBV7256482.1"/>
    </source>
</evidence>
<proteinExistence type="predicted"/>
<dbReference type="EMBL" id="JAGSPA010000002">
    <property type="protein sequence ID" value="MBV7256482.1"/>
    <property type="molecule type" value="Genomic_DNA"/>
</dbReference>
<dbReference type="RefSeq" id="WP_218445122.1">
    <property type="nucleotide sequence ID" value="NZ_JAGSPA010000002.1"/>
</dbReference>
<accession>A0ABS6SDI7</accession>
<keyword evidence="2" id="KW-1185">Reference proteome</keyword>
<reference evidence="1 2" key="1">
    <citation type="submission" date="2021-04" db="EMBL/GenBank/DDBJ databases">
        <authorList>
            <person name="Pira H."/>
            <person name="Risdian C."/>
            <person name="Wink J."/>
        </authorList>
    </citation>
    <scope>NUCLEOTIDE SEQUENCE [LARGE SCALE GENOMIC DNA]</scope>
    <source>
        <strain evidence="1 2">WHA3</strain>
    </source>
</reference>
<comment type="caution">
    <text evidence="1">The sequence shown here is derived from an EMBL/GenBank/DDBJ whole genome shotgun (WGS) entry which is preliminary data.</text>
</comment>
<name>A0ABS6SDI7_9SPHN</name>
<gene>
    <name evidence="1" type="ORF">KCG44_06740</name>
</gene>
<sequence>MNAADLMTESLAAAAEAGWEIREPLFTRFFKAFPKRRAAFLVPQASSIRMTDETLQIMLGLAEGADWVWPQIADIVFTHRAYGPLPIAEYDAFIDMTVKELARAVGASWSAAHQQAWQTQADVLKQKIRDARREWAAGAFGNDV</sequence>